<comment type="caution">
    <text evidence="2">The sequence shown here is derived from an EMBL/GenBank/DDBJ whole genome shotgun (WGS) entry which is preliminary data.</text>
</comment>
<name>B9Y2N4_9FIRM</name>
<evidence type="ECO:0000313" key="3">
    <source>
        <dbReference type="Proteomes" id="UP000005950"/>
    </source>
</evidence>
<dbReference type="EMBL" id="ACCF01000003">
    <property type="protein sequence ID" value="EEF69767.1"/>
    <property type="molecule type" value="Genomic_DNA"/>
</dbReference>
<feature type="transmembrane region" description="Helical" evidence="1">
    <location>
        <begin position="20"/>
        <end position="44"/>
    </location>
</feature>
<proteinExistence type="predicted"/>
<keyword evidence="1" id="KW-1133">Transmembrane helix</keyword>
<dbReference type="AlphaFoldDB" id="B9Y2N4"/>
<sequence length="45" mass="5165">MPISQEITLEMSSFLRPGQFNFLDLGVFLAIAYLISFFSPHFIII</sequence>
<keyword evidence="1" id="KW-0472">Membrane</keyword>
<reference evidence="2 3" key="2">
    <citation type="submission" date="2009-02" db="EMBL/GenBank/DDBJ databases">
        <title>Draft genome sequence of Holdemania filiformis DSM 12042.</title>
        <authorList>
            <person name="Sudarsanam P."/>
            <person name="Ley R."/>
            <person name="Guruge J."/>
            <person name="Turnbaugh P.J."/>
            <person name="Mahowald M."/>
            <person name="Liep D."/>
            <person name="Gordon J."/>
        </authorList>
    </citation>
    <scope>NUCLEOTIDE SEQUENCE [LARGE SCALE GENOMIC DNA]</scope>
    <source>
        <strain evidence="2 3">DSM 12042</strain>
    </source>
</reference>
<reference evidence="2 3" key="1">
    <citation type="submission" date="2008-12" db="EMBL/GenBank/DDBJ databases">
        <authorList>
            <person name="Fulton L."/>
            <person name="Clifton S."/>
            <person name="Fulton B."/>
            <person name="Xu J."/>
            <person name="Minx P."/>
            <person name="Pepin K.H."/>
            <person name="Johnson M."/>
            <person name="Bhonagiri V."/>
            <person name="Nash W.E."/>
            <person name="Mardis E.R."/>
            <person name="Wilson R.K."/>
        </authorList>
    </citation>
    <scope>NUCLEOTIDE SEQUENCE [LARGE SCALE GENOMIC DNA]</scope>
    <source>
        <strain evidence="2 3">DSM 12042</strain>
    </source>
</reference>
<dbReference type="HOGENOM" id="CLU_3200703_0_0_9"/>
<evidence type="ECO:0000256" key="1">
    <source>
        <dbReference type="SAM" id="Phobius"/>
    </source>
</evidence>
<organism evidence="2 3">
    <name type="scientific">Holdemania filiformis DSM 12042</name>
    <dbReference type="NCBI Taxonomy" id="545696"/>
    <lineage>
        <taxon>Bacteria</taxon>
        <taxon>Bacillati</taxon>
        <taxon>Bacillota</taxon>
        <taxon>Erysipelotrichia</taxon>
        <taxon>Erysipelotrichales</taxon>
        <taxon>Erysipelotrichaceae</taxon>
        <taxon>Holdemania</taxon>
    </lineage>
</organism>
<evidence type="ECO:0000313" key="2">
    <source>
        <dbReference type="EMBL" id="EEF69767.1"/>
    </source>
</evidence>
<accession>B9Y2N4</accession>
<keyword evidence="1" id="KW-0812">Transmembrane</keyword>
<protein>
    <submittedName>
        <fullName evidence="2">Uncharacterized protein</fullName>
    </submittedName>
</protein>
<dbReference type="Proteomes" id="UP000005950">
    <property type="component" value="Unassembled WGS sequence"/>
</dbReference>
<gene>
    <name evidence="2" type="ORF">HOLDEFILI_00059</name>
</gene>